<gene>
    <name evidence="2" type="ORF">DWX06_10615</name>
</gene>
<organism evidence="2 3">
    <name type="scientific">Agathobacter rectalis</name>
    <dbReference type="NCBI Taxonomy" id="39491"/>
    <lineage>
        <taxon>Bacteria</taxon>
        <taxon>Bacillati</taxon>
        <taxon>Bacillota</taxon>
        <taxon>Clostridia</taxon>
        <taxon>Lachnospirales</taxon>
        <taxon>Lachnospiraceae</taxon>
        <taxon>Agathobacter</taxon>
    </lineage>
</organism>
<evidence type="ECO:0000313" key="3">
    <source>
        <dbReference type="Proteomes" id="UP000284296"/>
    </source>
</evidence>
<evidence type="ECO:0000256" key="1">
    <source>
        <dbReference type="SAM" id="MobiDB-lite"/>
    </source>
</evidence>
<feature type="compositionally biased region" description="Basic residues" evidence="1">
    <location>
        <begin position="98"/>
        <end position="118"/>
    </location>
</feature>
<dbReference type="RefSeq" id="WP_118004653.1">
    <property type="nucleotide sequence ID" value="NZ_QRXF01000027.1"/>
</dbReference>
<dbReference type="EMBL" id="QRXG01000018">
    <property type="protein sequence ID" value="RGT80213.1"/>
    <property type="molecule type" value="Genomic_DNA"/>
</dbReference>
<proteinExistence type="predicted"/>
<evidence type="ECO:0000313" key="2">
    <source>
        <dbReference type="EMBL" id="RGT80213.1"/>
    </source>
</evidence>
<reference evidence="2 3" key="1">
    <citation type="submission" date="2018-08" db="EMBL/GenBank/DDBJ databases">
        <title>A genome reference for cultivated species of the human gut microbiota.</title>
        <authorList>
            <person name="Zou Y."/>
            <person name="Xue W."/>
            <person name="Luo G."/>
        </authorList>
    </citation>
    <scope>NUCLEOTIDE SEQUENCE [LARGE SCALE GENOMIC DNA]</scope>
    <source>
        <strain evidence="2 3">AF18-16LB</strain>
    </source>
</reference>
<dbReference type="Proteomes" id="UP000284296">
    <property type="component" value="Unassembled WGS sequence"/>
</dbReference>
<sequence>MGIMSIVKNVIEHFRKAGKTENEISGMIEQAADRATVNKGVTEKKEYKRPEIKVETSAEQFVEAVMQTGVTAEQVKTAIMKLCDSQRCTNRQNTNNWRKMHGLPMRRKQKARKKHERGKRADSH</sequence>
<protein>
    <submittedName>
        <fullName evidence="2">Uncharacterized protein</fullName>
    </submittedName>
</protein>
<feature type="region of interest" description="Disordered" evidence="1">
    <location>
        <begin position="93"/>
        <end position="124"/>
    </location>
</feature>
<name>A0A412Q276_9FIRM</name>
<dbReference type="AlphaFoldDB" id="A0A412Q276"/>
<comment type="caution">
    <text evidence="2">The sequence shown here is derived from an EMBL/GenBank/DDBJ whole genome shotgun (WGS) entry which is preliminary data.</text>
</comment>
<accession>A0A412Q276</accession>